<keyword evidence="2" id="KW-1185">Reference proteome</keyword>
<dbReference type="Proteomes" id="UP001064027">
    <property type="component" value="Chromosome"/>
</dbReference>
<accession>A0ACD4C4A3</accession>
<protein>
    <submittedName>
        <fullName evidence="1">Uncharacterized protein</fullName>
    </submittedName>
</protein>
<evidence type="ECO:0000313" key="1">
    <source>
        <dbReference type="EMBL" id="UXH43363.1"/>
    </source>
</evidence>
<sequence>MKNVNKENPSRTSKIWKGDKRGSLIATALGIFVFSLLTIYIISGTEKEPEHERYVQAEEENPAVYEEIEGNLQSTEAGQMLNSIEEYKLKSAQYLKKMAVEPRTGVEEVDQKTEKITDQENRLENKKKSVIVEDETNKPKAEAEENKRKEEERVAQKRKEEQASKPKEMNSSVPVTKEKEESVDESSPEDELYPMEFTMTDPNGHTFKLSRDFSIYKIGKGYDDIARRYGARFYYTPNSDVSYVIIGRKIIATVSLVSAANVEYKDLFIDLMTFQSKQYTREEFAALVDTVIQSGEPYIVEEGDSGELLKVENGTIVYHSW</sequence>
<organism evidence="1 2">
    <name type="scientific">Rossellomorea vietnamensis</name>
    <dbReference type="NCBI Taxonomy" id="218284"/>
    <lineage>
        <taxon>Bacteria</taxon>
        <taxon>Bacillati</taxon>
        <taxon>Bacillota</taxon>
        <taxon>Bacilli</taxon>
        <taxon>Bacillales</taxon>
        <taxon>Bacillaceae</taxon>
        <taxon>Rossellomorea</taxon>
    </lineage>
</organism>
<gene>
    <name evidence="1" type="ORF">N5C46_17080</name>
</gene>
<name>A0ACD4C4A3_9BACI</name>
<proteinExistence type="predicted"/>
<dbReference type="EMBL" id="CP104558">
    <property type="protein sequence ID" value="UXH43363.1"/>
    <property type="molecule type" value="Genomic_DNA"/>
</dbReference>
<reference evidence="1" key="1">
    <citation type="submission" date="2022-09" db="EMBL/GenBank/DDBJ databases">
        <title>Complete genome sequence of Rossellomorea vietnamensis strain RL-WG62, a newly isolated PGPR with the potential for plant salinity stress alleviation.</title>
        <authorList>
            <person name="Ren L."/>
            <person name="Wang G."/>
            <person name="Hu H."/>
        </authorList>
    </citation>
    <scope>NUCLEOTIDE SEQUENCE</scope>
    <source>
        <strain evidence="1">RL-WG62</strain>
    </source>
</reference>
<evidence type="ECO:0000313" key="2">
    <source>
        <dbReference type="Proteomes" id="UP001064027"/>
    </source>
</evidence>